<sequence length="401" mass="47519">MDDYKSKYLKYKSKYINLKGGWAVTEIYTMGGFVHQYSTLLSYILYNYSKKFELGTNWINDIIEYSKNNMTDYYSNVTDMETLHKYNGDDILPNLIIGSVMPDVTNETTIICQDTERKLKEGLFHTEEHPDINENNFNISMHYYNNIKKREVIEEPHKRHVAEINHSNILSIQHFMISPDTYDKISNSELQIEDALKEIKTCIIYRTLLAQYWYNNNHKRDAYRLIGHVIHTIQDSFATYHCKRDETNLNIIHLYCFTKPEFHESTENCSICTIPMWKQLHLKEDISTAAISSNFLMSYSHLVHTGFFESLNNLAYYITSLSKDMFSNYKYNYCIYITYIFIKFIFEVLFDTSTQTYEDELNKLIDIIIYPNCDDINDVNSINKILDEFYKNLIDNIKVDV</sequence>
<accession>A0A6C0H8H6</accession>
<evidence type="ECO:0000313" key="1">
    <source>
        <dbReference type="EMBL" id="QHT76858.1"/>
    </source>
</evidence>
<protein>
    <submittedName>
        <fullName evidence="1">Uncharacterized protein</fullName>
    </submittedName>
</protein>
<proteinExistence type="predicted"/>
<organism evidence="1">
    <name type="scientific">viral metagenome</name>
    <dbReference type="NCBI Taxonomy" id="1070528"/>
    <lineage>
        <taxon>unclassified sequences</taxon>
        <taxon>metagenomes</taxon>
        <taxon>organismal metagenomes</taxon>
    </lineage>
</organism>
<reference evidence="1" key="1">
    <citation type="journal article" date="2020" name="Nature">
        <title>Giant virus diversity and host interactions through global metagenomics.</title>
        <authorList>
            <person name="Schulz F."/>
            <person name="Roux S."/>
            <person name="Paez-Espino D."/>
            <person name="Jungbluth S."/>
            <person name="Walsh D.A."/>
            <person name="Denef V.J."/>
            <person name="McMahon K.D."/>
            <person name="Konstantinidis K.T."/>
            <person name="Eloe-Fadrosh E.A."/>
            <person name="Kyrpides N.C."/>
            <person name="Woyke T."/>
        </authorList>
    </citation>
    <scope>NUCLEOTIDE SEQUENCE</scope>
    <source>
        <strain evidence="1">GVMAG-M-3300023179-82</strain>
    </source>
</reference>
<dbReference type="AlphaFoldDB" id="A0A6C0H8H6"/>
<name>A0A6C0H8H6_9ZZZZ</name>
<dbReference type="EMBL" id="MN739904">
    <property type="protein sequence ID" value="QHT76858.1"/>
    <property type="molecule type" value="Genomic_DNA"/>
</dbReference>